<feature type="compositionally biased region" description="Polar residues" evidence="1">
    <location>
        <begin position="101"/>
        <end position="110"/>
    </location>
</feature>
<organism evidence="2">
    <name type="scientific">Xenopus tropicalis</name>
    <name type="common">Western clawed frog</name>
    <name type="synonym">Silurana tropicalis</name>
    <dbReference type="NCBI Taxonomy" id="8364"/>
    <lineage>
        <taxon>Eukaryota</taxon>
        <taxon>Metazoa</taxon>
        <taxon>Chordata</taxon>
        <taxon>Craniata</taxon>
        <taxon>Vertebrata</taxon>
        <taxon>Euteleostomi</taxon>
        <taxon>Amphibia</taxon>
        <taxon>Batrachia</taxon>
        <taxon>Anura</taxon>
        <taxon>Pipoidea</taxon>
        <taxon>Pipidae</taxon>
        <taxon>Xenopodinae</taxon>
        <taxon>Xenopus</taxon>
        <taxon>Silurana</taxon>
    </lineage>
</organism>
<reference evidence="2" key="2">
    <citation type="journal article" date="2010" name="Science">
        <title>The genome of the Western clawed frog Xenopus tropicalis.</title>
        <authorList>
            <person name="Hellsten U."/>
            <person name="Harland R.M."/>
            <person name="Gilchrist M.J."/>
            <person name="Hendrix D."/>
            <person name="Jurka J."/>
            <person name="Kapitonov V."/>
            <person name="Ovcharenko I."/>
            <person name="Putnam N.H."/>
            <person name="Shu S."/>
            <person name="Taher L."/>
            <person name="Blitz I.L."/>
            <person name="Blumberg B."/>
            <person name="Dichmann D.S."/>
            <person name="Dubchak I."/>
            <person name="Amaya E."/>
            <person name="Detter J.C."/>
            <person name="Fletcher R."/>
            <person name="Gerhard D.S."/>
            <person name="Goodstein D."/>
            <person name="Graves T."/>
            <person name="Grigoriev I.V."/>
            <person name="Grimwood J."/>
            <person name="Kawashima T."/>
            <person name="Lindquist E."/>
            <person name="Lucas S.M."/>
            <person name="Mead P.E."/>
            <person name="Mitros T."/>
            <person name="Ogino H."/>
            <person name="Ohta Y."/>
            <person name="Poliakov A.V."/>
            <person name="Pollet N."/>
            <person name="Robert J."/>
            <person name="Salamov A."/>
            <person name="Sater A.K."/>
            <person name="Schmutz J."/>
            <person name="Terry A."/>
            <person name="Vize P.D."/>
            <person name="Warren W.C."/>
            <person name="Wells D."/>
            <person name="Wills A."/>
            <person name="Wilson R.K."/>
            <person name="Zimmerman L.B."/>
            <person name="Zorn A.M."/>
            <person name="Grainger R."/>
            <person name="Grammer T."/>
            <person name="Khokha M.K."/>
            <person name="Richardson P.M."/>
            <person name="Rokhsar D.S."/>
        </authorList>
    </citation>
    <scope>NUCLEOTIDE SEQUENCE [LARGE SCALE GENOMIC DNA]</scope>
    <source>
        <strain evidence="2">Nigerian</strain>
    </source>
</reference>
<reference evidence="2" key="1">
    <citation type="submission" date="2009-11" db="EMBL/GenBank/DDBJ databases">
        <authorList>
            <consortium name="US DOE Joint Genome Institute (JGI-PGF)"/>
            <person name="Ottilar R."/>
            <person name="Schmutz J."/>
            <person name="Salamov A."/>
            <person name="Cheng J.F."/>
            <person name="Lucas S."/>
            <person name="Pitluck S."/>
            <person name="Gundlach H."/>
            <person name="Guo Y."/>
            <person name="Haberer G."/>
            <person name="Nasrallah J."/>
            <person name="Mayer K.F.X."/>
            <person name="van de Peer Y."/>
            <person name="Weigel D."/>
            <person name="Grigoriev I.V."/>
        </authorList>
    </citation>
    <scope>NUCLEOTIDE SEQUENCE</scope>
    <source>
        <strain evidence="2">Nigerian</strain>
    </source>
</reference>
<protein>
    <submittedName>
        <fullName evidence="2">Uncharacterized protein</fullName>
    </submittedName>
</protein>
<name>A0A1B8XYC1_XENTR</name>
<sequence length="110" mass="12488">MAPLLPALHVMVYKEWSPPVFPLLQRTRPRPFSNGLDTLLHNRYKHTHPHRHRQPRYCPGTGHGGAHRGTNMIFSEYTDIPTPQGRALYSGGRAIPAPEENSCQSPRELD</sequence>
<feature type="non-terminal residue" evidence="2">
    <location>
        <position position="110"/>
    </location>
</feature>
<feature type="region of interest" description="Disordered" evidence="1">
    <location>
        <begin position="85"/>
        <end position="110"/>
    </location>
</feature>
<proteinExistence type="predicted"/>
<evidence type="ECO:0000256" key="1">
    <source>
        <dbReference type="SAM" id="MobiDB-lite"/>
    </source>
</evidence>
<evidence type="ECO:0000313" key="2">
    <source>
        <dbReference type="EMBL" id="OCA15630.1"/>
    </source>
</evidence>
<accession>A0A1B8XYC1</accession>
<gene>
    <name evidence="2" type="ORF">XENTR_v90029587mg</name>
</gene>
<dbReference type="EMBL" id="KV460776">
    <property type="protein sequence ID" value="OCA15630.1"/>
    <property type="molecule type" value="Genomic_DNA"/>
</dbReference>
<dbReference type="AlphaFoldDB" id="A0A1B8XYC1"/>
<reference evidence="2" key="3">
    <citation type="submission" date="2016-05" db="EMBL/GenBank/DDBJ databases">
        <title>WGS assembly of Xenopus tropicalis.</title>
        <authorList>
            <person name="Sessions A."/>
            <person name="Jenkins J."/>
            <person name="Mitros T."/>
            <person name="Lyons J.T."/>
            <person name="Dichmann D.S."/>
            <person name="Robert J."/>
            <person name="Harland R.M."/>
            <person name="Rokhsar D.S."/>
        </authorList>
    </citation>
    <scope>NUCLEOTIDE SEQUENCE</scope>
    <source>
        <strain evidence="2">Nigerian</strain>
    </source>
</reference>